<dbReference type="STRING" id="742767.HMPREF9456_01240"/>
<name>F8WZ39_9BACT</name>
<reference evidence="1 2" key="1">
    <citation type="submission" date="2011-04" db="EMBL/GenBank/DDBJ databases">
        <title>The Genome Sequence of Dysgonomonas mossii DSM 22836.</title>
        <authorList>
            <consortium name="The Broad Institute Genome Sequencing Platform"/>
            <person name="Earl A."/>
            <person name="Ward D."/>
            <person name="Feldgarden M."/>
            <person name="Gevers D."/>
            <person name="Pudlo N."/>
            <person name="Martens E."/>
            <person name="Allen-Vercoe E."/>
            <person name="Young S.K."/>
            <person name="Zeng Q."/>
            <person name="Gargeya S."/>
            <person name="Fitzgerald M."/>
            <person name="Haas B."/>
            <person name="Abouelleil A."/>
            <person name="Alvarado L."/>
            <person name="Arachchi H.M."/>
            <person name="Berlin A."/>
            <person name="Brown A."/>
            <person name="Chapman S.B."/>
            <person name="Chen Z."/>
            <person name="Dunbar C."/>
            <person name="Freedman E."/>
            <person name="Gearin G."/>
            <person name="Gellesch M."/>
            <person name="Goldberg J."/>
            <person name="Griggs A."/>
            <person name="Gujja S."/>
            <person name="Heiman D."/>
            <person name="Howarth C."/>
            <person name="Larson L."/>
            <person name="Lui A."/>
            <person name="MacDonald P.J.P."/>
            <person name="Mehta T."/>
            <person name="Montmayeur A."/>
            <person name="Murphy C."/>
            <person name="Neiman D."/>
            <person name="Pearson M."/>
            <person name="Priest M."/>
            <person name="Roberts A."/>
            <person name="Saif S."/>
            <person name="Shea T."/>
            <person name="Shenoy N."/>
            <person name="Sisk P."/>
            <person name="Stolte C."/>
            <person name="Sykes S."/>
            <person name="Yandava C."/>
            <person name="Wortman J."/>
            <person name="Nusbaum C."/>
            <person name="Birren B."/>
        </authorList>
    </citation>
    <scope>NUCLEOTIDE SEQUENCE [LARGE SCALE GENOMIC DNA]</scope>
    <source>
        <strain evidence="1 2">DSM 22836</strain>
    </source>
</reference>
<organism evidence="1 2">
    <name type="scientific">Dysgonomonas mossii DSM 22836</name>
    <dbReference type="NCBI Taxonomy" id="742767"/>
    <lineage>
        <taxon>Bacteria</taxon>
        <taxon>Pseudomonadati</taxon>
        <taxon>Bacteroidota</taxon>
        <taxon>Bacteroidia</taxon>
        <taxon>Bacteroidales</taxon>
        <taxon>Dysgonomonadaceae</taxon>
        <taxon>Dysgonomonas</taxon>
    </lineage>
</organism>
<keyword evidence="2" id="KW-1185">Reference proteome</keyword>
<evidence type="ECO:0000313" key="2">
    <source>
        <dbReference type="Proteomes" id="UP000006420"/>
    </source>
</evidence>
<sequence>MLLTKSVNMFKNSVLNVIISISILSFNSVECTSVRDCRRDKQKEGLLYNISNLNFQRKKDYWYLYKSI</sequence>
<proteinExistence type="predicted"/>
<dbReference type="AlphaFoldDB" id="F8WZ39"/>
<dbReference type="EMBL" id="ADLW01000004">
    <property type="protein sequence ID" value="EGK04212.1"/>
    <property type="molecule type" value="Genomic_DNA"/>
</dbReference>
<dbReference type="HOGENOM" id="CLU_2787186_0_0_10"/>
<accession>F8WZ39</accession>
<gene>
    <name evidence="1" type="ORF">HMPREF9456_01240</name>
</gene>
<protein>
    <submittedName>
        <fullName evidence="1">Uncharacterized protein</fullName>
    </submittedName>
</protein>
<evidence type="ECO:0000313" key="1">
    <source>
        <dbReference type="EMBL" id="EGK04212.1"/>
    </source>
</evidence>
<dbReference type="Proteomes" id="UP000006420">
    <property type="component" value="Unassembled WGS sequence"/>
</dbReference>
<comment type="caution">
    <text evidence="1">The sequence shown here is derived from an EMBL/GenBank/DDBJ whole genome shotgun (WGS) entry which is preliminary data.</text>
</comment>